<dbReference type="InterPro" id="IPR052902">
    <property type="entry name" value="ABC-2_transporter"/>
</dbReference>
<feature type="transmembrane region" description="Helical" evidence="5">
    <location>
        <begin position="59"/>
        <end position="78"/>
    </location>
</feature>
<dbReference type="Proteomes" id="UP001314796">
    <property type="component" value="Unassembled WGS sequence"/>
</dbReference>
<keyword evidence="2 5" id="KW-0812">Transmembrane</keyword>
<feature type="transmembrane region" description="Helical" evidence="5">
    <location>
        <begin position="224"/>
        <end position="243"/>
    </location>
</feature>
<comment type="caution">
    <text evidence="7">The sequence shown here is derived from an EMBL/GenBank/DDBJ whole genome shotgun (WGS) entry which is preliminary data.</text>
</comment>
<gene>
    <name evidence="7" type="ORF">JOC73_002985</name>
</gene>
<feature type="transmembrane region" description="Helical" evidence="5">
    <location>
        <begin position="99"/>
        <end position="124"/>
    </location>
</feature>
<dbReference type="Pfam" id="PF12698">
    <property type="entry name" value="ABC2_membrane_3"/>
    <property type="match status" value="1"/>
</dbReference>
<evidence type="ECO:0000256" key="3">
    <source>
        <dbReference type="ARBA" id="ARBA00022989"/>
    </source>
</evidence>
<keyword evidence="3 5" id="KW-1133">Transmembrane helix</keyword>
<dbReference type="RefSeq" id="WP_204404576.1">
    <property type="nucleotide sequence ID" value="NZ_JAFBEE010000035.1"/>
</dbReference>
<proteinExistence type="predicted"/>
<dbReference type="PANTHER" id="PTHR43027:SF1">
    <property type="entry name" value="DOXORUBICIN RESISTANCE ABC TRANSPORTER PERMEASE PROTEIN DRRC-RELATED"/>
    <property type="match status" value="1"/>
</dbReference>
<name>A0ABS2NTX8_9FIRM</name>
<evidence type="ECO:0000256" key="2">
    <source>
        <dbReference type="ARBA" id="ARBA00022692"/>
    </source>
</evidence>
<feature type="domain" description="ABC-2 type transporter transmembrane" evidence="6">
    <location>
        <begin position="51"/>
        <end position="242"/>
    </location>
</feature>
<dbReference type="PANTHER" id="PTHR43027">
    <property type="entry name" value="DOXORUBICIN RESISTANCE ABC TRANSPORTER PERMEASE PROTEIN DRRC-RELATED"/>
    <property type="match status" value="1"/>
</dbReference>
<protein>
    <submittedName>
        <fullName evidence="7">ABC-2 type transport system permease protein</fullName>
    </submittedName>
</protein>
<feature type="transmembrane region" description="Helical" evidence="5">
    <location>
        <begin position="168"/>
        <end position="185"/>
    </location>
</feature>
<dbReference type="InterPro" id="IPR013525">
    <property type="entry name" value="ABC2_TM"/>
</dbReference>
<keyword evidence="8" id="KW-1185">Reference proteome</keyword>
<keyword evidence="4 5" id="KW-0472">Membrane</keyword>
<feature type="transmembrane region" description="Helical" evidence="5">
    <location>
        <begin position="20"/>
        <end position="39"/>
    </location>
</feature>
<evidence type="ECO:0000256" key="4">
    <source>
        <dbReference type="ARBA" id="ARBA00023136"/>
    </source>
</evidence>
<evidence type="ECO:0000313" key="8">
    <source>
        <dbReference type="Proteomes" id="UP001314796"/>
    </source>
</evidence>
<feature type="transmembrane region" description="Helical" evidence="5">
    <location>
        <begin position="136"/>
        <end position="156"/>
    </location>
</feature>
<sequence>MKKLNALVTYQFKLQSREFINLFFIIVFPVIMYVFFSNMLAGELFYNGSFEAIDFLLPAYIPIVTTNTILLIFGHMLISHKEHNFFIKYKLMGFKPLQVAGALFLAVFIFQILGIATLIITAVITNGVRLPIDNLFQVLLILLLINFFQFTVTFCVGSIFTKSSTYQSVALIIFYFQMFLGGMTFPPEMFPEKIRLFSQIFNPIIHGLHMMRGIWIMGKSIWDYPVQLTILLGVSGILLLIGINRFKWSDLYG</sequence>
<reference evidence="7 8" key="1">
    <citation type="submission" date="2021-01" db="EMBL/GenBank/DDBJ databases">
        <title>Genomic Encyclopedia of Type Strains, Phase IV (KMG-IV): sequencing the most valuable type-strain genomes for metagenomic binning, comparative biology and taxonomic classification.</title>
        <authorList>
            <person name="Goeker M."/>
        </authorList>
    </citation>
    <scope>NUCLEOTIDE SEQUENCE [LARGE SCALE GENOMIC DNA]</scope>
    <source>
        <strain evidence="7 8">DSM 25890</strain>
    </source>
</reference>
<accession>A0ABS2NTX8</accession>
<dbReference type="EMBL" id="JAFBEE010000035">
    <property type="protein sequence ID" value="MBM7616402.1"/>
    <property type="molecule type" value="Genomic_DNA"/>
</dbReference>
<evidence type="ECO:0000259" key="6">
    <source>
        <dbReference type="Pfam" id="PF12698"/>
    </source>
</evidence>
<evidence type="ECO:0000256" key="5">
    <source>
        <dbReference type="SAM" id="Phobius"/>
    </source>
</evidence>
<evidence type="ECO:0000256" key="1">
    <source>
        <dbReference type="ARBA" id="ARBA00004141"/>
    </source>
</evidence>
<organism evidence="7 8">
    <name type="scientific">Alkaliphilus hydrothermalis</name>
    <dbReference type="NCBI Taxonomy" id="1482730"/>
    <lineage>
        <taxon>Bacteria</taxon>
        <taxon>Bacillati</taxon>
        <taxon>Bacillota</taxon>
        <taxon>Clostridia</taxon>
        <taxon>Peptostreptococcales</taxon>
        <taxon>Natronincolaceae</taxon>
        <taxon>Alkaliphilus</taxon>
    </lineage>
</organism>
<comment type="subcellular location">
    <subcellularLocation>
        <location evidence="1">Membrane</location>
        <topology evidence="1">Multi-pass membrane protein</topology>
    </subcellularLocation>
</comment>
<evidence type="ECO:0000313" key="7">
    <source>
        <dbReference type="EMBL" id="MBM7616402.1"/>
    </source>
</evidence>